<organism evidence="2 3">
    <name type="scientific">Flavihumibacter stibioxidans</name>
    <dbReference type="NCBI Taxonomy" id="1834163"/>
    <lineage>
        <taxon>Bacteria</taxon>
        <taxon>Pseudomonadati</taxon>
        <taxon>Bacteroidota</taxon>
        <taxon>Chitinophagia</taxon>
        <taxon>Chitinophagales</taxon>
        <taxon>Chitinophagaceae</taxon>
        <taxon>Flavihumibacter</taxon>
    </lineage>
</organism>
<dbReference type="Pfam" id="PF13715">
    <property type="entry name" value="CarbopepD_reg_2"/>
    <property type="match status" value="1"/>
</dbReference>
<feature type="chain" id="PRO_5046775530" evidence="1">
    <location>
        <begin position="20"/>
        <end position="778"/>
    </location>
</feature>
<gene>
    <name evidence="2" type="ORF">BC349_13465</name>
</gene>
<keyword evidence="3" id="KW-1185">Reference proteome</keyword>
<evidence type="ECO:0000313" key="3">
    <source>
        <dbReference type="Proteomes" id="UP000765802"/>
    </source>
</evidence>
<dbReference type="Proteomes" id="UP000765802">
    <property type="component" value="Unassembled WGS sequence"/>
</dbReference>
<dbReference type="EMBL" id="MBUA01000027">
    <property type="protein sequence ID" value="MBC6492064.1"/>
    <property type="molecule type" value="Genomic_DNA"/>
</dbReference>
<dbReference type="SUPFAM" id="SSF56935">
    <property type="entry name" value="Porins"/>
    <property type="match status" value="1"/>
</dbReference>
<evidence type="ECO:0000256" key="1">
    <source>
        <dbReference type="SAM" id="SignalP"/>
    </source>
</evidence>
<proteinExistence type="predicted"/>
<dbReference type="Gene3D" id="2.60.40.1120">
    <property type="entry name" value="Carboxypeptidase-like, regulatory domain"/>
    <property type="match status" value="1"/>
</dbReference>
<feature type="signal peptide" evidence="1">
    <location>
        <begin position="1"/>
        <end position="19"/>
    </location>
</feature>
<protein>
    <submittedName>
        <fullName evidence="2">Prevent-host-death protein</fullName>
    </submittedName>
</protein>
<keyword evidence="1" id="KW-0732">Signal</keyword>
<sequence length="778" mass="87222">MARTVLFLYLIIFATQSFAQPFQSIRGTVLDYASNAPLPFATVVVLGTNPVIGAITDSSGNFQIQNIPVGRYDLQVEFTGYEPAMIREIIVASAKQNFLTIQLRENISVLGEVVVRPRVSKELPINAMATVSARMLSVEDAKRYAGGFDDPARLAASFAGVAGNTDQNGIIVRGNAPRFLQWKMEGVEIPNPNHFGDLNSFGGGALTALSSQMLSNSDFFTGAFPAEYSNALSGVFDIGMRTGNNQKRENTFQAGIIGIDASSEGPFKKGNRASYLFNYRYSTFALLGPLLPDDADGIKYQDLSFKLNFPTKRAGIFSVWGIGLRDRAGAKANIDSAEWQYSRDSEEDEMKQYMGAAGISHKYLFSKNTYVKTSLAGTVSSTDWATQKLNHQLSLQPKSMIENKNWNIVLSSFINKKFSAKHTNRTGISLTGMLYDIKLNSTPASDGLLREIVKSRGNSTLVSGYSSSSFNLTTKLLMNIGINSQYFTLNNKYTIEPRLGFRQQVGGNQSIGFAYGLHSRIEKLNYYFNNSLLTGETAVNKHLDFTKAHHFVLSYDWKITDLIHFKIEPYFQKLFSVPVIPDSSFSFINLHNDWFFAEKLQSTGGGRNYGLDITIEKYISEGYYYLFTASVFNSEYKGGDGVWRNTRFNRNYVFNILFGKEWKAGKNKQNIFSLNTRFCYQGGNRYSPVNEAASHLVNDIVYDETNAFKMQAQSSLNVHFTASYKINRKESSREIAFKILNLTGQPDFYGYQYNQIDNRISKEQSIVIIPNLSYKIEF</sequence>
<evidence type="ECO:0000313" key="2">
    <source>
        <dbReference type="EMBL" id="MBC6492064.1"/>
    </source>
</evidence>
<dbReference type="RefSeq" id="WP_187257388.1">
    <property type="nucleotide sequence ID" value="NZ_JBHULF010000006.1"/>
</dbReference>
<comment type="caution">
    <text evidence="2">The sequence shown here is derived from an EMBL/GenBank/DDBJ whole genome shotgun (WGS) entry which is preliminary data.</text>
</comment>
<reference evidence="2 3" key="1">
    <citation type="submission" date="2016-07" db="EMBL/GenBank/DDBJ databases">
        <title>Genome analysis of Flavihumibacter stibioxidans YS-17.</title>
        <authorList>
            <person name="Shi K."/>
            <person name="Han Y."/>
            <person name="Wang G."/>
        </authorList>
    </citation>
    <scope>NUCLEOTIDE SEQUENCE [LARGE SCALE GENOMIC DNA]</scope>
    <source>
        <strain evidence="2 3">YS-17</strain>
    </source>
</reference>
<dbReference type="SUPFAM" id="SSF49464">
    <property type="entry name" value="Carboxypeptidase regulatory domain-like"/>
    <property type="match status" value="1"/>
</dbReference>
<name>A0ABR7MAK1_9BACT</name>
<dbReference type="InterPro" id="IPR008969">
    <property type="entry name" value="CarboxyPept-like_regulatory"/>
</dbReference>
<accession>A0ABR7MAK1</accession>